<dbReference type="Proteomes" id="UP000176576">
    <property type="component" value="Unassembled WGS sequence"/>
</dbReference>
<evidence type="ECO:0000313" key="2">
    <source>
        <dbReference type="Proteomes" id="UP000176576"/>
    </source>
</evidence>
<protein>
    <submittedName>
        <fullName evidence="1">Uncharacterized protein</fullName>
    </submittedName>
</protein>
<evidence type="ECO:0000313" key="1">
    <source>
        <dbReference type="EMBL" id="OGZ46085.1"/>
    </source>
</evidence>
<organism evidence="1 2">
    <name type="scientific">Candidatus Ryanbacteria bacterium RIFCSPHIGHO2_02_FULL_45_13b</name>
    <dbReference type="NCBI Taxonomy" id="1802117"/>
    <lineage>
        <taxon>Bacteria</taxon>
        <taxon>Candidatus Ryaniibacteriota</taxon>
    </lineage>
</organism>
<accession>A0A1G2G762</accession>
<dbReference type="AlphaFoldDB" id="A0A1G2G762"/>
<proteinExistence type="predicted"/>
<dbReference type="EMBL" id="MHNN01000015">
    <property type="protein sequence ID" value="OGZ46085.1"/>
    <property type="molecule type" value="Genomic_DNA"/>
</dbReference>
<name>A0A1G2G762_9BACT</name>
<comment type="caution">
    <text evidence="1">The sequence shown here is derived from an EMBL/GenBank/DDBJ whole genome shotgun (WGS) entry which is preliminary data.</text>
</comment>
<gene>
    <name evidence="1" type="ORF">A3J54_02560</name>
</gene>
<reference evidence="1 2" key="1">
    <citation type="journal article" date="2016" name="Nat. Commun.">
        <title>Thousands of microbial genomes shed light on interconnected biogeochemical processes in an aquifer system.</title>
        <authorList>
            <person name="Anantharaman K."/>
            <person name="Brown C.T."/>
            <person name="Hug L.A."/>
            <person name="Sharon I."/>
            <person name="Castelle C.J."/>
            <person name="Probst A.J."/>
            <person name="Thomas B.C."/>
            <person name="Singh A."/>
            <person name="Wilkins M.J."/>
            <person name="Karaoz U."/>
            <person name="Brodie E.L."/>
            <person name="Williams K.H."/>
            <person name="Hubbard S.S."/>
            <person name="Banfield J.F."/>
        </authorList>
    </citation>
    <scope>NUCLEOTIDE SEQUENCE [LARGE SCALE GENOMIC DNA]</scope>
</reference>
<sequence>MKQVKEKAVLREQNTTTHKTYSNSLAGQFVLWFFIHPIRMCPLQEGHGEQQGVLCMGDELGL</sequence>
<dbReference type="STRING" id="1802117.A3J54_02560"/>